<accession>A0A8S4Q3Y9</accession>
<dbReference type="InterPro" id="IPR045167">
    <property type="entry name" value="Hobbit"/>
</dbReference>
<sequence>MSVQQMNILYHASFDPNNTTDMMDWTWTNLILDWTNAKWVLKGDLDIYARTASMKYDDCRVLHLPKLTFCINLKWNCFGDSNDHHSVMPCAPDKIPEFSLEKHDSFRAFRSQSLSLSMSFETKGNTEPGENIDVPKVLYYASTLRWLDKIKMCFDKVNRPIRRGPLFKNTFPRKPQFTRHLKQFAISMNLHQFEVNYWWSFAKQHGIEMKGQSLSLSIRNQCTLTPVEDGLIHRPESNWTIKQFKVELNEGQMWLCSQHGEEDQESVSMFRPVRKSYFMSVDKVMYTRDEPTQPDDITPDIESEHPSENPVHKVQIYELKGIWSKYNRNVAFGLYNSYKRANELKKNLSADALKGFKIDPSQARARSVSVTSPPTGVHRPSSPSTATPSPQTRIQQGHGYSMLRKLVSETDSNFVAYTEEEPSGAPVEQLSGMQACQTEDILQKNWLIELHNSQVMIKGCETHGHMIVGMGKAHILSCMHQPVWRERQLKSKNTWIGSVECMQYYATVDAGKEASDDIMWLPREYVEDRPSEEVEGIPEMVGSGQSVGGVISSFVGLSDKAAGALGVQMQRIISRCRCQFFYASFGEVDSTTLKEVPQPPSEDSDMWEQERGVDSFTLLHHDLNICTNPLQYTMILDIVNNLLLYVDPKKKANTDKLQQMTFRYHLSDAENHKLPITQKQEEIRELILSMRHLERQLFMVHKALEVDSGMDNGQLEEQRTELEKKLYDLKHKLAVENNDLGIMISCYKDAQLHLRSQTKAALSKQAIVIRRNEVCFKHAQWRLTQKDGQLGIADLVLRNFLYNKVNRSDDSGTHTLELGWIKMENLLPNTIYKDVVLPQEGHQGQGRQVTLRITCRERPPVGGIGIKEHFEVNVVPLTIQITHQLYKAMMAFFFKEKTPDSEYDSGQEAKGKKEKKKKEGKSSWFVQADDIDKMKDRAAKNNTFLYVKIPEVPIKVSYKGEKGKNIEDVHDFTLMLPTLEYHNQTWTWLDLLMALKNDNKRVLIAQAVKQKLHIRSRLGDQEAPLTDVQQEEDKAKMLLGARLLTNNEKPSSRKSLFGKSSK</sequence>
<feature type="compositionally biased region" description="Low complexity" evidence="2">
    <location>
        <begin position="380"/>
        <end position="390"/>
    </location>
</feature>
<keyword evidence="1" id="KW-0175">Coiled coil</keyword>
<dbReference type="Proteomes" id="UP000749559">
    <property type="component" value="Unassembled WGS sequence"/>
</dbReference>
<dbReference type="OrthoDB" id="1562405at2759"/>
<keyword evidence="4" id="KW-1185">Reference proteome</keyword>
<feature type="region of interest" description="Disordered" evidence="2">
    <location>
        <begin position="1043"/>
        <end position="1062"/>
    </location>
</feature>
<evidence type="ECO:0000256" key="2">
    <source>
        <dbReference type="SAM" id="MobiDB-lite"/>
    </source>
</evidence>
<feature type="region of interest" description="Disordered" evidence="2">
    <location>
        <begin position="289"/>
        <end position="309"/>
    </location>
</feature>
<dbReference type="EMBL" id="CAIIXF020000012">
    <property type="protein sequence ID" value="CAH1800960.1"/>
    <property type="molecule type" value="Genomic_DNA"/>
</dbReference>
<evidence type="ECO:0000313" key="3">
    <source>
        <dbReference type="EMBL" id="CAH1800960.1"/>
    </source>
</evidence>
<gene>
    <name evidence="3" type="ORF">OFUS_LOCUS24794</name>
</gene>
<proteinExistence type="predicted"/>
<organism evidence="3 4">
    <name type="scientific">Owenia fusiformis</name>
    <name type="common">Polychaete worm</name>
    <dbReference type="NCBI Taxonomy" id="6347"/>
    <lineage>
        <taxon>Eukaryota</taxon>
        <taxon>Metazoa</taxon>
        <taxon>Spiralia</taxon>
        <taxon>Lophotrochozoa</taxon>
        <taxon>Annelida</taxon>
        <taxon>Polychaeta</taxon>
        <taxon>Sedentaria</taxon>
        <taxon>Canalipalpata</taxon>
        <taxon>Sabellida</taxon>
        <taxon>Oweniida</taxon>
        <taxon>Oweniidae</taxon>
        <taxon>Owenia</taxon>
    </lineage>
</organism>
<reference evidence="3" key="1">
    <citation type="submission" date="2022-03" db="EMBL/GenBank/DDBJ databases">
        <authorList>
            <person name="Martin C."/>
        </authorList>
    </citation>
    <scope>NUCLEOTIDE SEQUENCE</scope>
</reference>
<dbReference type="PANTHER" id="PTHR15678">
    <property type="entry name" value="ANTIGEN MLAA-22-RELATED"/>
    <property type="match status" value="1"/>
</dbReference>
<dbReference type="AlphaFoldDB" id="A0A8S4Q3Y9"/>
<feature type="region of interest" description="Disordered" evidence="2">
    <location>
        <begin position="900"/>
        <end position="919"/>
    </location>
</feature>
<evidence type="ECO:0000313" key="4">
    <source>
        <dbReference type="Proteomes" id="UP000749559"/>
    </source>
</evidence>
<dbReference type="PANTHER" id="PTHR15678:SF6">
    <property type="entry name" value="BRIDGE-LIKE LIPID TRANSFER PROTEIN FAMILY MEMBER 2"/>
    <property type="match status" value="1"/>
</dbReference>
<feature type="coiled-coil region" evidence="1">
    <location>
        <begin position="676"/>
        <end position="732"/>
    </location>
</feature>
<evidence type="ECO:0008006" key="5">
    <source>
        <dbReference type="Google" id="ProtNLM"/>
    </source>
</evidence>
<protein>
    <recommendedName>
        <fullName evidence="5">FMP27 C-terminal domain-containing protein</fullName>
    </recommendedName>
</protein>
<comment type="caution">
    <text evidence="3">The sequence shown here is derived from an EMBL/GenBank/DDBJ whole genome shotgun (WGS) entry which is preliminary data.</text>
</comment>
<name>A0A8S4Q3Y9_OWEFU</name>
<dbReference type="Pfam" id="PF10344">
    <property type="entry name" value="Hobbit"/>
    <property type="match status" value="1"/>
</dbReference>
<evidence type="ECO:0000256" key="1">
    <source>
        <dbReference type="SAM" id="Coils"/>
    </source>
</evidence>
<feature type="region of interest" description="Disordered" evidence="2">
    <location>
        <begin position="363"/>
        <end position="394"/>
    </location>
</feature>